<protein>
    <submittedName>
        <fullName evidence="3">D-alanyl-D-alanine carboxypeptidase</fullName>
    </submittedName>
</protein>
<dbReference type="RefSeq" id="WP_115848588.1">
    <property type="nucleotide sequence ID" value="NZ_QTUC01000001.1"/>
</dbReference>
<accession>A0A3D9UZL6</accession>
<reference evidence="3 4" key="1">
    <citation type="submission" date="2018-08" db="EMBL/GenBank/DDBJ databases">
        <title>Sequencing the genomes of 1000 actinobacteria strains.</title>
        <authorList>
            <person name="Klenk H.-P."/>
        </authorList>
    </citation>
    <scope>NUCLEOTIDE SEQUENCE [LARGE SCALE GENOMIC DNA]</scope>
    <source>
        <strain evidence="3 4">DSM 22891</strain>
    </source>
</reference>
<keyword evidence="4" id="KW-1185">Reference proteome</keyword>
<keyword evidence="3" id="KW-0378">Hydrolase</keyword>
<evidence type="ECO:0000256" key="1">
    <source>
        <dbReference type="SAM" id="MobiDB-lite"/>
    </source>
</evidence>
<feature type="domain" description="Beta-lactamase-related" evidence="2">
    <location>
        <begin position="51"/>
        <end position="382"/>
    </location>
</feature>
<feature type="region of interest" description="Disordered" evidence="1">
    <location>
        <begin position="22"/>
        <end position="41"/>
    </location>
</feature>
<feature type="compositionally biased region" description="Low complexity" evidence="1">
    <location>
        <begin position="22"/>
        <end position="38"/>
    </location>
</feature>
<keyword evidence="3" id="KW-0121">Carboxypeptidase</keyword>
<dbReference type="InterPro" id="IPR012338">
    <property type="entry name" value="Beta-lactam/transpept-like"/>
</dbReference>
<evidence type="ECO:0000313" key="3">
    <source>
        <dbReference type="EMBL" id="REF34669.1"/>
    </source>
</evidence>
<dbReference type="SUPFAM" id="SSF56601">
    <property type="entry name" value="beta-lactamase/transpeptidase-like"/>
    <property type="match status" value="1"/>
</dbReference>
<gene>
    <name evidence="3" type="ORF">DFJ64_0030</name>
</gene>
<dbReference type="GO" id="GO:0004180">
    <property type="term" value="F:carboxypeptidase activity"/>
    <property type="evidence" value="ECO:0007669"/>
    <property type="project" value="UniProtKB-KW"/>
</dbReference>
<proteinExistence type="predicted"/>
<dbReference type="InterPro" id="IPR001466">
    <property type="entry name" value="Beta-lactam-related"/>
</dbReference>
<name>A0A3D9UZL6_THECX</name>
<dbReference type="Pfam" id="PF00144">
    <property type="entry name" value="Beta-lactamase"/>
    <property type="match status" value="1"/>
</dbReference>
<dbReference type="AlphaFoldDB" id="A0A3D9UZL6"/>
<dbReference type="EMBL" id="QTUC01000001">
    <property type="protein sequence ID" value="REF34669.1"/>
    <property type="molecule type" value="Genomic_DNA"/>
</dbReference>
<evidence type="ECO:0000259" key="2">
    <source>
        <dbReference type="Pfam" id="PF00144"/>
    </source>
</evidence>
<dbReference type="Proteomes" id="UP000256485">
    <property type="component" value="Unassembled WGS sequence"/>
</dbReference>
<comment type="caution">
    <text evidence="3">The sequence shown here is derived from an EMBL/GenBank/DDBJ whole genome shotgun (WGS) entry which is preliminary data.</text>
</comment>
<dbReference type="OrthoDB" id="9809635at2"/>
<dbReference type="PANTHER" id="PTHR46825:SF7">
    <property type="entry name" value="D-ALANYL-D-ALANINE CARBOXYPEPTIDASE"/>
    <property type="match status" value="1"/>
</dbReference>
<dbReference type="PANTHER" id="PTHR46825">
    <property type="entry name" value="D-ALANYL-D-ALANINE-CARBOXYPEPTIDASE/ENDOPEPTIDASE AMPH"/>
    <property type="match status" value="1"/>
</dbReference>
<dbReference type="InterPro" id="IPR050491">
    <property type="entry name" value="AmpC-like"/>
</dbReference>
<dbReference type="Gene3D" id="3.40.710.10">
    <property type="entry name" value="DD-peptidase/beta-lactamase superfamily"/>
    <property type="match status" value="1"/>
</dbReference>
<sequence length="411" mass="43979">MACAGVATLSIGAGVAGAVPTPDSAEAAPARGASPSSSLDPATLASALDGVHRAGMPGIYAEVRGAGRVWRGASGIADLSTGRPVRPDMRQRVGSITKTFTAAAIMQQVEKGRIELDAPIGRYLPHLVPGERGQKITIRMLLNHTSGIPEYLPSAFPSLAAWPSLPDMSPASLDDNRFRQFDPTELVRMGLSAPAGEPGSTPGVYSNTNYLILGLLLEKVTGTTAEEYITTNVIERAGLRHTEFPTRPRIKGPHSRMYEAFFGLIDPPRDYSVYNMSWVTVGAGLVSTMEDLNRFYAQLLAGEIVSRSSLAEMTRTVPVISQEGELIEYGLGLRRVTTDCGTFWGHDGSVWGALTVSWTRDDGGRQLSVAMNLVRWNRPDASGVPQAHPIDEALATFQQQAMCGDASRQAG</sequence>
<keyword evidence="3" id="KW-0645">Protease</keyword>
<organism evidence="3 4">
    <name type="scientific">Thermasporomyces composti</name>
    <dbReference type="NCBI Taxonomy" id="696763"/>
    <lineage>
        <taxon>Bacteria</taxon>
        <taxon>Bacillati</taxon>
        <taxon>Actinomycetota</taxon>
        <taxon>Actinomycetes</taxon>
        <taxon>Propionibacteriales</taxon>
        <taxon>Nocardioidaceae</taxon>
        <taxon>Thermasporomyces</taxon>
    </lineage>
</organism>
<evidence type="ECO:0000313" key="4">
    <source>
        <dbReference type="Proteomes" id="UP000256485"/>
    </source>
</evidence>